<organism evidence="9 10">
    <name type="scientific">Longibacter salinarum</name>
    <dbReference type="NCBI Taxonomy" id="1850348"/>
    <lineage>
        <taxon>Bacteria</taxon>
        <taxon>Pseudomonadati</taxon>
        <taxon>Rhodothermota</taxon>
        <taxon>Rhodothermia</taxon>
        <taxon>Rhodothermales</taxon>
        <taxon>Salisaetaceae</taxon>
        <taxon>Longibacter</taxon>
    </lineage>
</organism>
<reference evidence="9 10" key="1">
    <citation type="submission" date="2017-10" db="EMBL/GenBank/DDBJ databases">
        <title>Draft genome of Longibacter Salinarum.</title>
        <authorList>
            <person name="Goh K.M."/>
            <person name="Shamsir M.S."/>
            <person name="Lim S.W."/>
        </authorList>
    </citation>
    <scope>NUCLEOTIDE SEQUENCE [LARGE SCALE GENOMIC DNA]</scope>
    <source>
        <strain evidence="9 10">KCTC 52045</strain>
    </source>
</reference>
<dbReference type="OrthoDB" id="9776324at2"/>
<feature type="transmembrane region" description="Helical" evidence="8">
    <location>
        <begin position="165"/>
        <end position="184"/>
    </location>
</feature>
<dbReference type="InterPro" id="IPR044644">
    <property type="entry name" value="DinF-like"/>
</dbReference>
<accession>A0A2A8CUL0</accession>
<name>A0A2A8CUL0_9BACT</name>
<evidence type="ECO:0000256" key="3">
    <source>
        <dbReference type="ARBA" id="ARBA00022448"/>
    </source>
</evidence>
<dbReference type="PIRSF" id="PIRSF006603">
    <property type="entry name" value="DinF"/>
    <property type="match status" value="1"/>
</dbReference>
<evidence type="ECO:0000256" key="6">
    <source>
        <dbReference type="ARBA" id="ARBA00022989"/>
    </source>
</evidence>
<dbReference type="InterPro" id="IPR002528">
    <property type="entry name" value="MATE_fam"/>
</dbReference>
<proteinExistence type="inferred from homology"/>
<feature type="transmembrane region" description="Helical" evidence="8">
    <location>
        <begin position="381"/>
        <end position="403"/>
    </location>
</feature>
<evidence type="ECO:0000256" key="7">
    <source>
        <dbReference type="ARBA" id="ARBA00023136"/>
    </source>
</evidence>
<keyword evidence="5 8" id="KW-0812">Transmembrane</keyword>
<feature type="transmembrane region" description="Helical" evidence="8">
    <location>
        <begin position="89"/>
        <end position="112"/>
    </location>
</feature>
<comment type="similarity">
    <text evidence="2">Belongs to the multi antimicrobial extrusion (MATE) (TC 2.A.66.1) family.</text>
</comment>
<dbReference type="EMBL" id="PDEQ01000008">
    <property type="protein sequence ID" value="PEN12296.1"/>
    <property type="molecule type" value="Genomic_DNA"/>
</dbReference>
<keyword evidence="4" id="KW-1003">Cell membrane</keyword>
<feature type="transmembrane region" description="Helical" evidence="8">
    <location>
        <begin position="409"/>
        <end position="430"/>
    </location>
</feature>
<dbReference type="Pfam" id="PF01554">
    <property type="entry name" value="MatE"/>
    <property type="match status" value="2"/>
</dbReference>
<feature type="transmembrane region" description="Helical" evidence="8">
    <location>
        <begin position="190"/>
        <end position="211"/>
    </location>
</feature>
<feature type="transmembrane region" description="Helical" evidence="8">
    <location>
        <begin position="273"/>
        <end position="293"/>
    </location>
</feature>
<dbReference type="GO" id="GO:0005886">
    <property type="term" value="C:plasma membrane"/>
    <property type="evidence" value="ECO:0007669"/>
    <property type="project" value="UniProtKB-SubCell"/>
</dbReference>
<feature type="transmembrane region" description="Helical" evidence="8">
    <location>
        <begin position="343"/>
        <end position="369"/>
    </location>
</feature>
<evidence type="ECO:0000256" key="1">
    <source>
        <dbReference type="ARBA" id="ARBA00004651"/>
    </source>
</evidence>
<keyword evidence="3" id="KW-0813">Transport</keyword>
<evidence type="ECO:0000256" key="4">
    <source>
        <dbReference type="ARBA" id="ARBA00022475"/>
    </source>
</evidence>
<comment type="subcellular location">
    <subcellularLocation>
        <location evidence="1">Cell membrane</location>
        <topology evidence="1">Multi-pass membrane protein</topology>
    </subcellularLocation>
</comment>
<dbReference type="GO" id="GO:0042910">
    <property type="term" value="F:xenobiotic transmembrane transporter activity"/>
    <property type="evidence" value="ECO:0007669"/>
    <property type="project" value="InterPro"/>
</dbReference>
<feature type="transmembrane region" description="Helical" evidence="8">
    <location>
        <begin position="240"/>
        <end position="261"/>
    </location>
</feature>
<keyword evidence="10" id="KW-1185">Reference proteome</keyword>
<dbReference type="InterPro" id="IPR048279">
    <property type="entry name" value="MdtK-like"/>
</dbReference>
<sequence length="442" mass="46372">MKAALTSPHDRPILDLAVPALAGLAADPLVSLVDTAFVGQLGPIPLAALGINASIFSMTFVIFNFLAYGTTPRVGRAIGTGDREEASRVVMRAILLAILSGAVALLLLQVFAEPILRLMGADDGLLGPALTYLRIRACAGPAVLLITASHGAFRGYQDTRTPMKVTIGFNIINATLDPILIFGFDWGLAGAATATVAAQWIGALTFLVLLLHRRREELGIRPLVPKLRSLGAFLTIGRDLFIRTSALVGTMTLATAIATRIGTTAVAAHQVAAQLWLFLALLVDALAVSGQALVSKHLGAGDEDAARSVSNRLLQWGLGVGILLGVAFYGLQPVLPDFFTDDAATIAAVLTIFPFVAVLQPLNGLVFVWDGLYMGVEAFSYLAKAMLLSAGAAAAVLLLTIPMNWGLAGVWWGITTLMGVRLLTLAVPYARGTLLSAAADSD</sequence>
<evidence type="ECO:0000256" key="8">
    <source>
        <dbReference type="SAM" id="Phobius"/>
    </source>
</evidence>
<keyword evidence="7 8" id="KW-0472">Membrane</keyword>
<dbReference type="AlphaFoldDB" id="A0A2A8CUL0"/>
<evidence type="ECO:0000313" key="10">
    <source>
        <dbReference type="Proteomes" id="UP000220102"/>
    </source>
</evidence>
<feature type="transmembrane region" description="Helical" evidence="8">
    <location>
        <begin position="132"/>
        <end position="153"/>
    </location>
</feature>
<gene>
    <name evidence="9" type="ORF">CRI94_14790</name>
</gene>
<dbReference type="NCBIfam" id="TIGR00797">
    <property type="entry name" value="matE"/>
    <property type="match status" value="1"/>
</dbReference>
<keyword evidence="6 8" id="KW-1133">Transmembrane helix</keyword>
<evidence type="ECO:0000313" key="9">
    <source>
        <dbReference type="EMBL" id="PEN12296.1"/>
    </source>
</evidence>
<feature type="transmembrane region" description="Helical" evidence="8">
    <location>
        <begin position="44"/>
        <end position="68"/>
    </location>
</feature>
<protein>
    <submittedName>
        <fullName evidence="9">MATE family efflux transporter</fullName>
    </submittedName>
</protein>
<evidence type="ECO:0000256" key="5">
    <source>
        <dbReference type="ARBA" id="ARBA00022692"/>
    </source>
</evidence>
<dbReference type="PANTHER" id="PTHR42893">
    <property type="entry name" value="PROTEIN DETOXIFICATION 44, CHLOROPLASTIC-RELATED"/>
    <property type="match status" value="1"/>
</dbReference>
<dbReference type="PANTHER" id="PTHR42893:SF46">
    <property type="entry name" value="PROTEIN DETOXIFICATION 44, CHLOROPLASTIC"/>
    <property type="match status" value="1"/>
</dbReference>
<feature type="transmembrane region" description="Helical" evidence="8">
    <location>
        <begin position="313"/>
        <end position="331"/>
    </location>
</feature>
<dbReference type="Proteomes" id="UP000220102">
    <property type="component" value="Unassembled WGS sequence"/>
</dbReference>
<comment type="caution">
    <text evidence="9">The sequence shown here is derived from an EMBL/GenBank/DDBJ whole genome shotgun (WGS) entry which is preliminary data.</text>
</comment>
<dbReference type="CDD" id="cd13136">
    <property type="entry name" value="MATE_DinF_like"/>
    <property type="match status" value="1"/>
</dbReference>
<evidence type="ECO:0000256" key="2">
    <source>
        <dbReference type="ARBA" id="ARBA00010199"/>
    </source>
</evidence>
<dbReference type="GO" id="GO:0015297">
    <property type="term" value="F:antiporter activity"/>
    <property type="evidence" value="ECO:0007669"/>
    <property type="project" value="InterPro"/>
</dbReference>